<keyword evidence="2" id="KW-1185">Reference proteome</keyword>
<dbReference type="EMBL" id="CP042434">
    <property type="protein sequence ID" value="QEC71166.1"/>
    <property type="molecule type" value="Genomic_DNA"/>
</dbReference>
<dbReference type="PANTHER" id="PTHR47623:SF1">
    <property type="entry name" value="OS09G0287300 PROTEIN"/>
    <property type="match status" value="1"/>
</dbReference>
<dbReference type="OrthoDB" id="9810154at2"/>
<gene>
    <name evidence="1" type="ORF">FSB73_05200</name>
</gene>
<accession>A0A5B8VKN1</accession>
<reference evidence="1 2" key="1">
    <citation type="journal article" date="2017" name="Int. J. Syst. Evol. Microbiol.">
        <title>Arachidicoccus ginsenosidivorans sp. nov., with ginsenoside-converting activity isolated from ginseng cultivating soil.</title>
        <authorList>
            <person name="Siddiqi M.Z."/>
            <person name="Aslam Z."/>
            <person name="Im W.T."/>
        </authorList>
    </citation>
    <scope>NUCLEOTIDE SEQUENCE [LARGE SCALE GENOMIC DNA]</scope>
    <source>
        <strain evidence="1 2">Gsoil 809</strain>
    </source>
</reference>
<dbReference type="RefSeq" id="WP_146780440.1">
    <property type="nucleotide sequence ID" value="NZ_CP042434.1"/>
</dbReference>
<dbReference type="CDD" id="cd07067">
    <property type="entry name" value="HP_PGM_like"/>
    <property type="match status" value="1"/>
</dbReference>
<organism evidence="1 2">
    <name type="scientific">Arachidicoccus ginsenosidivorans</name>
    <dbReference type="NCBI Taxonomy" id="496057"/>
    <lineage>
        <taxon>Bacteria</taxon>
        <taxon>Pseudomonadati</taxon>
        <taxon>Bacteroidota</taxon>
        <taxon>Chitinophagia</taxon>
        <taxon>Chitinophagales</taxon>
        <taxon>Chitinophagaceae</taxon>
        <taxon>Arachidicoccus</taxon>
    </lineage>
</organism>
<dbReference type="Pfam" id="PF00300">
    <property type="entry name" value="His_Phos_1"/>
    <property type="match status" value="1"/>
</dbReference>
<dbReference type="InterPro" id="IPR013078">
    <property type="entry name" value="His_Pase_superF_clade-1"/>
</dbReference>
<dbReference type="InterPro" id="IPR029033">
    <property type="entry name" value="His_PPase_superfam"/>
</dbReference>
<evidence type="ECO:0000313" key="2">
    <source>
        <dbReference type="Proteomes" id="UP000321291"/>
    </source>
</evidence>
<protein>
    <submittedName>
        <fullName evidence="1">Histidine phosphatase family protein</fullName>
    </submittedName>
</protein>
<dbReference type="Proteomes" id="UP000321291">
    <property type="component" value="Chromosome"/>
</dbReference>
<dbReference type="PANTHER" id="PTHR47623">
    <property type="entry name" value="OS09G0287300 PROTEIN"/>
    <property type="match status" value="1"/>
</dbReference>
<proteinExistence type="predicted"/>
<sequence>MKELLIIRHAKSSWQNPWEDDFDRPLNDRGKRDAPFMAAEIFKKEIALDALVSSDANRAYATCAYFAQVFKAVPVIKDSRLYQANVKNFFEVVQSLPDNYKSVALFSHNTGLTDFVNKLTKVRVDVVPTCGIYGVKADIEHWADFKNGKKAFWFFDYPKNHLIR</sequence>
<name>A0A5B8VKN1_9BACT</name>
<dbReference type="SUPFAM" id="SSF53254">
    <property type="entry name" value="Phosphoglycerate mutase-like"/>
    <property type="match status" value="1"/>
</dbReference>
<dbReference type="AlphaFoldDB" id="A0A5B8VKN1"/>
<dbReference type="Gene3D" id="3.40.50.1240">
    <property type="entry name" value="Phosphoglycerate mutase-like"/>
    <property type="match status" value="1"/>
</dbReference>
<evidence type="ECO:0000313" key="1">
    <source>
        <dbReference type="EMBL" id="QEC71166.1"/>
    </source>
</evidence>
<dbReference type="KEGG" id="agi:FSB73_05200"/>